<feature type="non-terminal residue" evidence="2">
    <location>
        <position position="101"/>
    </location>
</feature>
<dbReference type="EMBL" id="DS828921">
    <property type="protein sequence ID" value="EEC12166.1"/>
    <property type="molecule type" value="Genomic_DNA"/>
</dbReference>
<dbReference type="HOGENOM" id="CLU_2313116_0_0_1"/>
<evidence type="ECO:0000256" key="1">
    <source>
        <dbReference type="SAM" id="MobiDB-lite"/>
    </source>
</evidence>
<accession>B7PZZ4</accession>
<gene>
    <name evidence="2" type="ORF">IscW_ISCW009746</name>
</gene>
<feature type="non-terminal residue" evidence="2">
    <location>
        <position position="1"/>
    </location>
</feature>
<dbReference type="AlphaFoldDB" id="B7PZZ4"/>
<name>B7PZZ4_IXOSC</name>
<proteinExistence type="predicted"/>
<organism>
    <name type="scientific">Ixodes scapularis</name>
    <name type="common">Black-legged tick</name>
    <name type="synonym">Deer tick</name>
    <dbReference type="NCBI Taxonomy" id="6945"/>
    <lineage>
        <taxon>Eukaryota</taxon>
        <taxon>Metazoa</taxon>
        <taxon>Ecdysozoa</taxon>
        <taxon>Arthropoda</taxon>
        <taxon>Chelicerata</taxon>
        <taxon>Arachnida</taxon>
        <taxon>Acari</taxon>
        <taxon>Parasitiformes</taxon>
        <taxon>Ixodida</taxon>
        <taxon>Ixodoidea</taxon>
        <taxon>Ixodidae</taxon>
        <taxon>Ixodinae</taxon>
        <taxon>Ixodes</taxon>
    </lineage>
</organism>
<feature type="compositionally biased region" description="Pro residues" evidence="1">
    <location>
        <begin position="1"/>
        <end position="10"/>
    </location>
</feature>
<dbReference type="PaxDb" id="6945-B7PZZ4"/>
<reference evidence="2" key="1">
    <citation type="submission" date="2008-03" db="EMBL/GenBank/DDBJ databases">
        <title>Annotation of Ixodes scapularis.</title>
        <authorList>
            <consortium name="Ixodes scapularis Genome Project Consortium"/>
            <person name="Caler E."/>
            <person name="Hannick L.I."/>
            <person name="Bidwell S."/>
            <person name="Joardar V."/>
            <person name="Thiagarajan M."/>
            <person name="Amedeo P."/>
            <person name="Galinsky K.J."/>
            <person name="Schobel S."/>
            <person name="Inman J."/>
            <person name="Hostetler J."/>
            <person name="Miller J."/>
            <person name="Hammond M."/>
            <person name="Megy K."/>
            <person name="Lawson D."/>
            <person name="Kodira C."/>
            <person name="Sutton G."/>
            <person name="Meyer J."/>
            <person name="Hill C.A."/>
            <person name="Birren B."/>
            <person name="Nene V."/>
            <person name="Collins F."/>
            <person name="Alarcon-Chaidez F."/>
            <person name="Wikel S."/>
            <person name="Strausberg R."/>
        </authorList>
    </citation>
    <scope>NUCLEOTIDE SEQUENCE [LARGE SCALE GENOMIC DNA]</scope>
    <source>
        <strain evidence="2">Wikel colony</strain>
    </source>
</reference>
<sequence length="101" mass="11191">IRPPPPYPPPPEKKKEREEREREKWRKKDSYFKGIFGDERRVGRLSPSPSSLHCSPIRSPDSPTQSSGAPPKVACGGGVLNREDSGCDPLLGPRSQQWGAV</sequence>
<protein>
    <submittedName>
        <fullName evidence="2">Uncharacterized protein</fullName>
    </submittedName>
</protein>
<feature type="region of interest" description="Disordered" evidence="1">
    <location>
        <begin position="1"/>
        <end position="101"/>
    </location>
</feature>
<dbReference type="VEuPathDB" id="VectorBase:ISCW009746"/>
<feature type="compositionally biased region" description="Basic and acidic residues" evidence="1">
    <location>
        <begin position="11"/>
        <end position="42"/>
    </location>
</feature>
<evidence type="ECO:0000313" key="2">
    <source>
        <dbReference type="EMBL" id="EEC12166.1"/>
    </source>
</evidence>